<dbReference type="EMBL" id="FONV01000004">
    <property type="protein sequence ID" value="SFE89257.1"/>
    <property type="molecule type" value="Genomic_DNA"/>
</dbReference>
<dbReference type="Proteomes" id="UP000199645">
    <property type="component" value="Unassembled WGS sequence"/>
</dbReference>
<gene>
    <name evidence="10" type="ORF">SAMN05421541_104275</name>
</gene>
<feature type="transmembrane region" description="Helical" evidence="8">
    <location>
        <begin position="355"/>
        <end position="375"/>
    </location>
</feature>
<evidence type="ECO:0000256" key="3">
    <source>
        <dbReference type="ARBA" id="ARBA00022448"/>
    </source>
</evidence>
<feature type="transmembrane region" description="Helical" evidence="8">
    <location>
        <begin position="264"/>
        <end position="283"/>
    </location>
</feature>
<dbReference type="SUPFAM" id="SSF103473">
    <property type="entry name" value="MFS general substrate transporter"/>
    <property type="match status" value="1"/>
</dbReference>
<dbReference type="GO" id="GO:0005886">
    <property type="term" value="C:plasma membrane"/>
    <property type="evidence" value="ECO:0007669"/>
    <property type="project" value="UniProtKB-SubCell"/>
</dbReference>
<sequence length="420" mass="42752">MTPPDAGLSPGELLPAGRRFRIVLVLGLLTALGPLTIDMYLPSLPAITADLHTTAAAVQLTLTGTLVGLAFGQLLVGPLSDAFGRRWPLLGGIAVHMLASVFCVIAPNVAVLGTLRVLQGLGAAAAAVVAMAMVRDLFTDNAAARLFSRLMLVVGVAPILAPTIGGLVLNWTSWRGVFVVLTVVAVTISAVSALVLPETLPPAARRSGGVLGTVRDYGRLFTDRVYVGLILVAGLAMAALFAYVSGSSYVFQDGYGMSEQQFALIFAGGAVGLIGATQFNVRLLRRWSPQQIMSASLVAGLVFGLVFLVTAITGAGGLAGILIPLWLVLATVGLAMPNAPALALSRHGEAAGTAAALLGAVQFGVGALAAPLVGVLGVGEVAMAVVVFGGMLAATLVCFLVVQPHRLPAHTPAAAVAAVH</sequence>
<evidence type="ECO:0000256" key="6">
    <source>
        <dbReference type="ARBA" id="ARBA00022989"/>
    </source>
</evidence>
<dbReference type="AlphaFoldDB" id="A0A1I2E9A7"/>
<feature type="transmembrane region" description="Helical" evidence="8">
    <location>
        <begin position="20"/>
        <end position="37"/>
    </location>
</feature>
<evidence type="ECO:0000256" key="7">
    <source>
        <dbReference type="ARBA" id="ARBA00023136"/>
    </source>
</evidence>
<dbReference type="GO" id="GO:1990961">
    <property type="term" value="P:xenobiotic detoxification by transmembrane export across the plasma membrane"/>
    <property type="evidence" value="ECO:0007669"/>
    <property type="project" value="InterPro"/>
</dbReference>
<dbReference type="Gene3D" id="1.20.1720.10">
    <property type="entry name" value="Multidrug resistance protein D"/>
    <property type="match status" value="1"/>
</dbReference>
<keyword evidence="11" id="KW-1185">Reference proteome</keyword>
<comment type="subcellular location">
    <subcellularLocation>
        <location evidence="1">Cell membrane</location>
        <topology evidence="1">Multi-pass membrane protein</topology>
    </subcellularLocation>
</comment>
<dbReference type="InterPro" id="IPR020846">
    <property type="entry name" value="MFS_dom"/>
</dbReference>
<proteinExistence type="inferred from homology"/>
<dbReference type="RefSeq" id="WP_373871046.1">
    <property type="nucleotide sequence ID" value="NZ_BOMT01000033.1"/>
</dbReference>
<dbReference type="InterPro" id="IPR004812">
    <property type="entry name" value="Efflux_drug-R_Bcr/CmlA"/>
</dbReference>
<protein>
    <submittedName>
        <fullName evidence="10">MFS transporter, DHA1 family, bicyclomycin/chloramphenicol resistance protein</fullName>
    </submittedName>
</protein>
<keyword evidence="4" id="KW-1003">Cell membrane</keyword>
<dbReference type="CDD" id="cd17320">
    <property type="entry name" value="MFS_MdfA_MDR_like"/>
    <property type="match status" value="1"/>
</dbReference>
<name>A0A1I2E9A7_9ACTN</name>
<organism evidence="10 11">
    <name type="scientific">Actinoplanes philippinensis</name>
    <dbReference type="NCBI Taxonomy" id="35752"/>
    <lineage>
        <taxon>Bacteria</taxon>
        <taxon>Bacillati</taxon>
        <taxon>Actinomycetota</taxon>
        <taxon>Actinomycetes</taxon>
        <taxon>Micromonosporales</taxon>
        <taxon>Micromonosporaceae</taxon>
        <taxon>Actinoplanes</taxon>
    </lineage>
</organism>
<dbReference type="PANTHER" id="PTHR23502:SF132">
    <property type="entry name" value="POLYAMINE TRANSPORTER 2-RELATED"/>
    <property type="match status" value="1"/>
</dbReference>
<feature type="transmembrane region" description="Helical" evidence="8">
    <location>
        <begin position="150"/>
        <end position="171"/>
    </location>
</feature>
<feature type="transmembrane region" description="Helical" evidence="8">
    <location>
        <begin position="321"/>
        <end position="343"/>
    </location>
</feature>
<evidence type="ECO:0000313" key="11">
    <source>
        <dbReference type="Proteomes" id="UP000199645"/>
    </source>
</evidence>
<dbReference type="Pfam" id="PF07690">
    <property type="entry name" value="MFS_1"/>
    <property type="match status" value="1"/>
</dbReference>
<evidence type="ECO:0000256" key="4">
    <source>
        <dbReference type="ARBA" id="ARBA00022475"/>
    </source>
</evidence>
<feature type="domain" description="Major facilitator superfamily (MFS) profile" evidence="9">
    <location>
        <begin position="22"/>
        <end position="407"/>
    </location>
</feature>
<feature type="transmembrane region" description="Helical" evidence="8">
    <location>
        <begin position="57"/>
        <end position="77"/>
    </location>
</feature>
<dbReference type="NCBIfam" id="TIGR00710">
    <property type="entry name" value="efflux_Bcr_CflA"/>
    <property type="match status" value="1"/>
</dbReference>
<keyword evidence="6 8" id="KW-1133">Transmembrane helix</keyword>
<evidence type="ECO:0000313" key="10">
    <source>
        <dbReference type="EMBL" id="SFE89257.1"/>
    </source>
</evidence>
<feature type="transmembrane region" description="Helical" evidence="8">
    <location>
        <begin position="177"/>
        <end position="196"/>
    </location>
</feature>
<dbReference type="InterPro" id="IPR036259">
    <property type="entry name" value="MFS_trans_sf"/>
</dbReference>
<feature type="transmembrane region" description="Helical" evidence="8">
    <location>
        <begin position="89"/>
        <end position="111"/>
    </location>
</feature>
<dbReference type="FunFam" id="1.20.1720.10:FF:000005">
    <property type="entry name" value="Bcr/CflA family efflux transporter"/>
    <property type="match status" value="1"/>
</dbReference>
<reference evidence="10 11" key="1">
    <citation type="submission" date="2016-10" db="EMBL/GenBank/DDBJ databases">
        <authorList>
            <person name="de Groot N.N."/>
        </authorList>
    </citation>
    <scope>NUCLEOTIDE SEQUENCE [LARGE SCALE GENOMIC DNA]</scope>
    <source>
        <strain evidence="10 11">DSM 43019</strain>
    </source>
</reference>
<dbReference type="GO" id="GO:0042910">
    <property type="term" value="F:xenobiotic transmembrane transporter activity"/>
    <property type="evidence" value="ECO:0007669"/>
    <property type="project" value="InterPro"/>
</dbReference>
<dbReference type="PANTHER" id="PTHR23502">
    <property type="entry name" value="MAJOR FACILITATOR SUPERFAMILY"/>
    <property type="match status" value="1"/>
</dbReference>
<comment type="similarity">
    <text evidence="2">Belongs to the major facilitator superfamily. Bcr/CmlA family.</text>
</comment>
<dbReference type="STRING" id="35752.SAMN05421541_104275"/>
<dbReference type="PRINTS" id="PR01036">
    <property type="entry name" value="TCRTETB"/>
</dbReference>
<evidence type="ECO:0000259" key="9">
    <source>
        <dbReference type="PROSITE" id="PS50850"/>
    </source>
</evidence>
<keyword evidence="5 8" id="KW-0812">Transmembrane</keyword>
<dbReference type="PROSITE" id="PS50850">
    <property type="entry name" value="MFS"/>
    <property type="match status" value="1"/>
</dbReference>
<keyword evidence="3" id="KW-0813">Transport</keyword>
<feature type="transmembrane region" description="Helical" evidence="8">
    <location>
        <begin position="117"/>
        <end position="138"/>
    </location>
</feature>
<accession>A0A1I2E9A7</accession>
<dbReference type="PROSITE" id="PS00216">
    <property type="entry name" value="SUGAR_TRANSPORT_1"/>
    <property type="match status" value="1"/>
</dbReference>
<feature type="transmembrane region" description="Helical" evidence="8">
    <location>
        <begin position="225"/>
        <end position="244"/>
    </location>
</feature>
<dbReference type="InterPro" id="IPR005829">
    <property type="entry name" value="Sugar_transporter_CS"/>
</dbReference>
<evidence type="ECO:0000256" key="1">
    <source>
        <dbReference type="ARBA" id="ARBA00004651"/>
    </source>
</evidence>
<evidence type="ECO:0000256" key="8">
    <source>
        <dbReference type="SAM" id="Phobius"/>
    </source>
</evidence>
<dbReference type="InterPro" id="IPR011701">
    <property type="entry name" value="MFS"/>
</dbReference>
<evidence type="ECO:0000256" key="5">
    <source>
        <dbReference type="ARBA" id="ARBA00022692"/>
    </source>
</evidence>
<evidence type="ECO:0000256" key="2">
    <source>
        <dbReference type="ARBA" id="ARBA00006236"/>
    </source>
</evidence>
<feature type="transmembrane region" description="Helical" evidence="8">
    <location>
        <begin position="381"/>
        <end position="402"/>
    </location>
</feature>
<keyword evidence="7 8" id="KW-0472">Membrane</keyword>
<feature type="transmembrane region" description="Helical" evidence="8">
    <location>
        <begin position="295"/>
        <end position="315"/>
    </location>
</feature>